<dbReference type="SUPFAM" id="SSF52540">
    <property type="entry name" value="P-loop containing nucleoside triphosphate hydrolases"/>
    <property type="match status" value="1"/>
</dbReference>
<dbReference type="InterPro" id="IPR003439">
    <property type="entry name" value="ABC_transporter-like_ATP-bd"/>
</dbReference>
<organism evidence="12 13">
    <name type="scientific">Candidatus Eubacterium faecale</name>
    <dbReference type="NCBI Taxonomy" id="2838568"/>
    <lineage>
        <taxon>Bacteria</taxon>
        <taxon>Bacillati</taxon>
        <taxon>Bacillota</taxon>
        <taxon>Clostridia</taxon>
        <taxon>Eubacteriales</taxon>
        <taxon>Eubacteriaceae</taxon>
        <taxon>Eubacterium</taxon>
    </lineage>
</organism>
<feature type="transmembrane region" description="Helical" evidence="9">
    <location>
        <begin position="167"/>
        <end position="185"/>
    </location>
</feature>
<keyword evidence="3" id="KW-1003">Cell membrane</keyword>
<proteinExistence type="predicted"/>
<reference evidence="12" key="1">
    <citation type="journal article" date="2021" name="PeerJ">
        <title>Extensive microbial diversity within the chicken gut microbiome revealed by metagenomics and culture.</title>
        <authorList>
            <person name="Gilroy R."/>
            <person name="Ravi A."/>
            <person name="Getino M."/>
            <person name="Pursley I."/>
            <person name="Horton D.L."/>
            <person name="Alikhan N.F."/>
            <person name="Baker D."/>
            <person name="Gharbi K."/>
            <person name="Hall N."/>
            <person name="Watson M."/>
            <person name="Adriaenssens E.M."/>
            <person name="Foster-Nyarko E."/>
            <person name="Jarju S."/>
            <person name="Secka A."/>
            <person name="Antonio M."/>
            <person name="Oren A."/>
            <person name="Chaudhuri R.R."/>
            <person name="La Ragione R."/>
            <person name="Hildebrand F."/>
            <person name="Pallen M.J."/>
        </authorList>
    </citation>
    <scope>NUCLEOTIDE SEQUENCE</scope>
    <source>
        <strain evidence="12">CHK188-16595</strain>
    </source>
</reference>
<dbReference type="Gene3D" id="1.20.1560.10">
    <property type="entry name" value="ABC transporter type 1, transmembrane domain"/>
    <property type="match status" value="1"/>
</dbReference>
<dbReference type="PROSITE" id="PS00211">
    <property type="entry name" value="ABC_TRANSPORTER_1"/>
    <property type="match status" value="1"/>
</dbReference>
<dbReference type="Pfam" id="PF00005">
    <property type="entry name" value="ABC_tran"/>
    <property type="match status" value="1"/>
</dbReference>
<feature type="transmembrane region" description="Helical" evidence="9">
    <location>
        <begin position="279"/>
        <end position="300"/>
    </location>
</feature>
<evidence type="ECO:0000256" key="6">
    <source>
        <dbReference type="ARBA" id="ARBA00022840"/>
    </source>
</evidence>
<accession>A0A9D2SA29</accession>
<evidence type="ECO:0000313" key="12">
    <source>
        <dbReference type="EMBL" id="HJB75075.1"/>
    </source>
</evidence>
<dbReference type="FunFam" id="3.40.50.300:FF:000221">
    <property type="entry name" value="Multidrug ABC transporter ATP-binding protein"/>
    <property type="match status" value="1"/>
</dbReference>
<keyword evidence="5" id="KW-0547">Nucleotide-binding</keyword>
<dbReference type="GO" id="GO:0016887">
    <property type="term" value="F:ATP hydrolysis activity"/>
    <property type="evidence" value="ECO:0007669"/>
    <property type="project" value="InterPro"/>
</dbReference>
<comment type="subcellular location">
    <subcellularLocation>
        <location evidence="1">Cell membrane</location>
        <topology evidence="1">Multi-pass membrane protein</topology>
    </subcellularLocation>
</comment>
<feature type="transmembrane region" description="Helical" evidence="9">
    <location>
        <begin position="145"/>
        <end position="161"/>
    </location>
</feature>
<dbReference type="AlphaFoldDB" id="A0A9D2SA29"/>
<feature type="transmembrane region" description="Helical" evidence="9">
    <location>
        <begin position="66"/>
        <end position="95"/>
    </location>
</feature>
<dbReference type="Proteomes" id="UP000823877">
    <property type="component" value="Unassembled WGS sequence"/>
</dbReference>
<evidence type="ECO:0000256" key="7">
    <source>
        <dbReference type="ARBA" id="ARBA00022989"/>
    </source>
</evidence>
<evidence type="ECO:0000256" key="2">
    <source>
        <dbReference type="ARBA" id="ARBA00022448"/>
    </source>
</evidence>
<dbReference type="InterPro" id="IPR011527">
    <property type="entry name" value="ABC1_TM_dom"/>
</dbReference>
<keyword evidence="8 9" id="KW-0472">Membrane</keyword>
<evidence type="ECO:0000313" key="13">
    <source>
        <dbReference type="Proteomes" id="UP000823877"/>
    </source>
</evidence>
<reference evidence="12" key="2">
    <citation type="submission" date="2021-04" db="EMBL/GenBank/DDBJ databases">
        <authorList>
            <person name="Gilroy R."/>
        </authorList>
    </citation>
    <scope>NUCLEOTIDE SEQUENCE</scope>
    <source>
        <strain evidence="12">CHK188-16595</strain>
    </source>
</reference>
<dbReference type="InterPro" id="IPR017871">
    <property type="entry name" value="ABC_transporter-like_CS"/>
</dbReference>
<protein>
    <submittedName>
        <fullName evidence="12">ABC transporter ATP-binding protein/permease</fullName>
    </submittedName>
</protein>
<sequence>MKKESDLKRLMGCAGNHKYLTYASWALSAVSALVALVPFLYIWRIIHEVIRVAPDFSQARHLTQYGWSAVLFAVLSVLIYIAGLMCSHISAFRVATNIRIAAMRHIVELPLGLAERFGSGRLRKIVNESSAATENYLAHQLPDKAGAIATPLGLLVLLFVFDWRLGLLSLAPVALAFIIMMFMTGKSMARKMKEYQNALDDMSNEAVEYVRGIPVVKTFGQTVYSFKKFKDSIEKYRVWVIAYTKQLRTPMIFYTAAVNGVFVFLTAGALLFTQNGITGAFLVNLIFYIIITPVISVTLTKIMFQSENAMIVSDALQRIDSVLDLQPLPQTKKPAFMRDSSVALQHVTFSYDGKTDVIKDVSLFVPAGKTVALVGPSGGGKSTLANLIARFFDPQTGSVQIGGVNAKDIPKSELMNAVSFVFQNSRLIKASVLENVRLARPAASEDEVRKALETAQCSDIIEKLPNGMHTVIGEKGVYLSGGEQQRIAIARAVLKDAPIIVLDEATAFADPDNETKVQAAFSNLAKGKTVIMIAHRLSTVVNADQIYVVKDGKIAQSGTFEELSGSNGLFAEMWKDYCTSVNWKVAGRAEK</sequence>
<dbReference type="InterPro" id="IPR003593">
    <property type="entry name" value="AAA+_ATPase"/>
</dbReference>
<dbReference type="PROSITE" id="PS50929">
    <property type="entry name" value="ABC_TM1F"/>
    <property type="match status" value="1"/>
</dbReference>
<dbReference type="GO" id="GO:0005524">
    <property type="term" value="F:ATP binding"/>
    <property type="evidence" value="ECO:0007669"/>
    <property type="project" value="UniProtKB-KW"/>
</dbReference>
<evidence type="ECO:0000259" key="11">
    <source>
        <dbReference type="PROSITE" id="PS50929"/>
    </source>
</evidence>
<comment type="caution">
    <text evidence="12">The sequence shown here is derived from an EMBL/GenBank/DDBJ whole genome shotgun (WGS) entry which is preliminary data.</text>
</comment>
<dbReference type="SUPFAM" id="SSF90123">
    <property type="entry name" value="ABC transporter transmembrane region"/>
    <property type="match status" value="1"/>
</dbReference>
<keyword evidence="6 12" id="KW-0067">ATP-binding</keyword>
<dbReference type="InterPro" id="IPR027417">
    <property type="entry name" value="P-loop_NTPase"/>
</dbReference>
<dbReference type="SMART" id="SM00382">
    <property type="entry name" value="AAA"/>
    <property type="match status" value="1"/>
</dbReference>
<feature type="transmembrane region" description="Helical" evidence="9">
    <location>
        <begin position="20"/>
        <end position="46"/>
    </location>
</feature>
<name>A0A9D2SA29_9FIRM</name>
<feature type="transmembrane region" description="Helical" evidence="9">
    <location>
        <begin position="251"/>
        <end position="273"/>
    </location>
</feature>
<dbReference type="InterPro" id="IPR039421">
    <property type="entry name" value="Type_1_exporter"/>
</dbReference>
<dbReference type="Gene3D" id="3.40.50.300">
    <property type="entry name" value="P-loop containing nucleotide triphosphate hydrolases"/>
    <property type="match status" value="1"/>
</dbReference>
<evidence type="ECO:0000259" key="10">
    <source>
        <dbReference type="PROSITE" id="PS50893"/>
    </source>
</evidence>
<evidence type="ECO:0000256" key="1">
    <source>
        <dbReference type="ARBA" id="ARBA00004651"/>
    </source>
</evidence>
<keyword evidence="2" id="KW-0813">Transport</keyword>
<evidence type="ECO:0000256" key="4">
    <source>
        <dbReference type="ARBA" id="ARBA00022692"/>
    </source>
</evidence>
<dbReference type="EMBL" id="DWXN01000010">
    <property type="protein sequence ID" value="HJB75075.1"/>
    <property type="molecule type" value="Genomic_DNA"/>
</dbReference>
<keyword evidence="7 9" id="KW-1133">Transmembrane helix</keyword>
<dbReference type="InterPro" id="IPR036640">
    <property type="entry name" value="ABC1_TM_sf"/>
</dbReference>
<feature type="domain" description="ABC transporter" evidence="10">
    <location>
        <begin position="342"/>
        <end position="576"/>
    </location>
</feature>
<evidence type="ECO:0000256" key="8">
    <source>
        <dbReference type="ARBA" id="ARBA00023136"/>
    </source>
</evidence>
<evidence type="ECO:0000256" key="5">
    <source>
        <dbReference type="ARBA" id="ARBA00022741"/>
    </source>
</evidence>
<evidence type="ECO:0000256" key="3">
    <source>
        <dbReference type="ARBA" id="ARBA00022475"/>
    </source>
</evidence>
<dbReference type="PANTHER" id="PTHR43394">
    <property type="entry name" value="ATP-DEPENDENT PERMEASE MDL1, MITOCHONDRIAL"/>
    <property type="match status" value="1"/>
</dbReference>
<dbReference type="GO" id="GO:0005886">
    <property type="term" value="C:plasma membrane"/>
    <property type="evidence" value="ECO:0007669"/>
    <property type="project" value="UniProtKB-SubCell"/>
</dbReference>
<feature type="domain" description="ABC transmembrane type-1" evidence="11">
    <location>
        <begin position="26"/>
        <end position="291"/>
    </location>
</feature>
<keyword evidence="4 9" id="KW-0812">Transmembrane</keyword>
<dbReference type="Pfam" id="PF00664">
    <property type="entry name" value="ABC_membrane"/>
    <property type="match status" value="1"/>
</dbReference>
<gene>
    <name evidence="12" type="ORF">IAA37_05290</name>
</gene>
<dbReference type="GO" id="GO:0015421">
    <property type="term" value="F:ABC-type oligopeptide transporter activity"/>
    <property type="evidence" value="ECO:0007669"/>
    <property type="project" value="TreeGrafter"/>
</dbReference>
<dbReference type="PANTHER" id="PTHR43394:SF1">
    <property type="entry name" value="ATP-BINDING CASSETTE SUB-FAMILY B MEMBER 10, MITOCHONDRIAL"/>
    <property type="match status" value="1"/>
</dbReference>
<evidence type="ECO:0000256" key="9">
    <source>
        <dbReference type="SAM" id="Phobius"/>
    </source>
</evidence>
<dbReference type="PROSITE" id="PS50893">
    <property type="entry name" value="ABC_TRANSPORTER_2"/>
    <property type="match status" value="1"/>
</dbReference>